<organism evidence="8">
    <name type="scientific">marine metagenome</name>
    <dbReference type="NCBI Taxonomy" id="408172"/>
    <lineage>
        <taxon>unclassified sequences</taxon>
        <taxon>metagenomes</taxon>
        <taxon>ecological metagenomes</taxon>
    </lineage>
</organism>
<dbReference type="AlphaFoldDB" id="A0A382P8Y9"/>
<dbReference type="GO" id="GO:0006457">
    <property type="term" value="P:protein folding"/>
    <property type="evidence" value="ECO:0007669"/>
    <property type="project" value="InterPro"/>
</dbReference>
<evidence type="ECO:0000313" key="8">
    <source>
        <dbReference type="EMBL" id="SVC68372.1"/>
    </source>
</evidence>
<evidence type="ECO:0000256" key="2">
    <source>
        <dbReference type="ARBA" id="ARBA00009054"/>
    </source>
</evidence>
<accession>A0A382P8Y9</accession>
<comment type="similarity">
    <text evidence="2">Belongs to the GrpE family.</text>
</comment>
<feature type="compositionally biased region" description="Basic and acidic residues" evidence="7">
    <location>
        <begin position="67"/>
        <end position="83"/>
    </location>
</feature>
<dbReference type="InterPro" id="IPR000740">
    <property type="entry name" value="GrpE"/>
</dbReference>
<comment type="subcellular location">
    <subcellularLocation>
        <location evidence="1">Cytoplasm</location>
    </subcellularLocation>
</comment>
<dbReference type="GO" id="GO:0051082">
    <property type="term" value="F:unfolded protein binding"/>
    <property type="evidence" value="ECO:0007669"/>
    <property type="project" value="TreeGrafter"/>
</dbReference>
<evidence type="ECO:0000256" key="1">
    <source>
        <dbReference type="ARBA" id="ARBA00004496"/>
    </source>
</evidence>
<dbReference type="SUPFAM" id="SSF58014">
    <property type="entry name" value="Coiled-coil domain of nucleotide exchange factor GrpE"/>
    <property type="match status" value="1"/>
</dbReference>
<dbReference type="PRINTS" id="PR00773">
    <property type="entry name" value="GRPEPROTEIN"/>
</dbReference>
<dbReference type="GO" id="GO:0000774">
    <property type="term" value="F:adenyl-nucleotide exchange factor activity"/>
    <property type="evidence" value="ECO:0007669"/>
    <property type="project" value="InterPro"/>
</dbReference>
<dbReference type="GO" id="GO:0051087">
    <property type="term" value="F:protein-folding chaperone binding"/>
    <property type="evidence" value="ECO:0007669"/>
    <property type="project" value="InterPro"/>
</dbReference>
<feature type="compositionally biased region" description="Acidic residues" evidence="7">
    <location>
        <begin position="54"/>
        <end position="66"/>
    </location>
</feature>
<name>A0A382P8Y9_9ZZZZ</name>
<dbReference type="CDD" id="cd00446">
    <property type="entry name" value="GrpE"/>
    <property type="match status" value="1"/>
</dbReference>
<dbReference type="SUPFAM" id="SSF51064">
    <property type="entry name" value="Head domain of nucleotide exchange factor GrpE"/>
    <property type="match status" value="1"/>
</dbReference>
<dbReference type="PANTHER" id="PTHR21237:SF23">
    <property type="entry name" value="GRPE PROTEIN HOMOLOG, MITOCHONDRIAL"/>
    <property type="match status" value="1"/>
</dbReference>
<dbReference type="EMBL" id="UINC01104881">
    <property type="protein sequence ID" value="SVC68372.1"/>
    <property type="molecule type" value="Genomic_DNA"/>
</dbReference>
<feature type="compositionally biased region" description="Basic and acidic residues" evidence="7">
    <location>
        <begin position="31"/>
        <end position="44"/>
    </location>
</feature>
<evidence type="ECO:0008006" key="9">
    <source>
        <dbReference type="Google" id="ProtNLM"/>
    </source>
</evidence>
<evidence type="ECO:0000256" key="5">
    <source>
        <dbReference type="ARBA" id="ARBA00023016"/>
    </source>
</evidence>
<dbReference type="InterPro" id="IPR009012">
    <property type="entry name" value="GrpE_head"/>
</dbReference>
<dbReference type="Pfam" id="PF01025">
    <property type="entry name" value="GrpE"/>
    <property type="match status" value="1"/>
</dbReference>
<dbReference type="FunFam" id="2.30.22.10:FF:000001">
    <property type="entry name" value="Protein GrpE"/>
    <property type="match status" value="1"/>
</dbReference>
<dbReference type="NCBIfam" id="NF010738">
    <property type="entry name" value="PRK14140.1"/>
    <property type="match status" value="1"/>
</dbReference>
<protein>
    <recommendedName>
        <fullName evidence="9">Protein GrpE</fullName>
    </recommendedName>
</protein>
<dbReference type="PROSITE" id="PS01071">
    <property type="entry name" value="GRPE"/>
    <property type="match status" value="1"/>
</dbReference>
<dbReference type="PANTHER" id="PTHR21237">
    <property type="entry name" value="GRPE PROTEIN"/>
    <property type="match status" value="1"/>
</dbReference>
<keyword evidence="6" id="KW-0143">Chaperone</keyword>
<evidence type="ECO:0000256" key="6">
    <source>
        <dbReference type="ARBA" id="ARBA00023186"/>
    </source>
</evidence>
<dbReference type="GO" id="GO:0005737">
    <property type="term" value="C:cytoplasm"/>
    <property type="evidence" value="ECO:0007669"/>
    <property type="project" value="UniProtKB-SubCell"/>
</dbReference>
<dbReference type="HAMAP" id="MF_01151">
    <property type="entry name" value="GrpE"/>
    <property type="match status" value="1"/>
</dbReference>
<feature type="region of interest" description="Disordered" evidence="7">
    <location>
        <begin position="1"/>
        <end position="83"/>
    </location>
</feature>
<keyword evidence="5" id="KW-0346">Stress response</keyword>
<keyword evidence="4" id="KW-0963">Cytoplasm</keyword>
<comment type="subunit">
    <text evidence="3">Homodimer.</text>
</comment>
<evidence type="ECO:0000256" key="3">
    <source>
        <dbReference type="ARBA" id="ARBA00011738"/>
    </source>
</evidence>
<proteinExistence type="inferred from homology"/>
<feature type="compositionally biased region" description="Polar residues" evidence="7">
    <location>
        <begin position="7"/>
        <end position="19"/>
    </location>
</feature>
<evidence type="ECO:0000256" key="7">
    <source>
        <dbReference type="SAM" id="MobiDB-lite"/>
    </source>
</evidence>
<reference evidence="8" key="1">
    <citation type="submission" date="2018-05" db="EMBL/GenBank/DDBJ databases">
        <authorList>
            <person name="Lanie J.A."/>
            <person name="Ng W.-L."/>
            <person name="Kazmierczak K.M."/>
            <person name="Andrzejewski T.M."/>
            <person name="Davidsen T.M."/>
            <person name="Wayne K.J."/>
            <person name="Tettelin H."/>
            <person name="Glass J.I."/>
            <person name="Rusch D."/>
            <person name="Podicherti R."/>
            <person name="Tsui H.-C.T."/>
            <person name="Winkler M.E."/>
        </authorList>
    </citation>
    <scope>NUCLEOTIDE SEQUENCE</scope>
</reference>
<sequence length="224" mass="25798">MTKETNTKSNESQNENGNSVHPYLDSDQDMEIEKPETTGVESEKISTSNNEKLEEQDVSSDEDETDAKEPTSEERAKEAENKYGEMQDRYLRLNAEFENYKKRMMRENSDRLKYFNMEIIKELLPSLDNLERAMSHAEEAKSDPENMLEGLQMVYKSMQEAFGKFGVVKIDSFGKEFDPNCHQAVGMIESNEVPENHVAEECLTGYYLHDRIIRPTMVRVSGKG</sequence>
<evidence type="ECO:0000256" key="4">
    <source>
        <dbReference type="ARBA" id="ARBA00022490"/>
    </source>
</evidence>
<dbReference type="InterPro" id="IPR013805">
    <property type="entry name" value="GrpE_CC"/>
</dbReference>
<dbReference type="GO" id="GO:0042803">
    <property type="term" value="F:protein homodimerization activity"/>
    <property type="evidence" value="ECO:0007669"/>
    <property type="project" value="InterPro"/>
</dbReference>
<gene>
    <name evidence="8" type="ORF">METZ01_LOCUS321226</name>
</gene>
<dbReference type="Gene3D" id="3.90.20.20">
    <property type="match status" value="1"/>
</dbReference>
<dbReference type="Gene3D" id="2.30.22.10">
    <property type="entry name" value="Head domain of nucleotide exchange factor GrpE"/>
    <property type="match status" value="1"/>
</dbReference>